<keyword evidence="12" id="KW-1185">Reference proteome</keyword>
<evidence type="ECO:0000256" key="5">
    <source>
        <dbReference type="ARBA" id="ARBA00011917"/>
    </source>
</evidence>
<comment type="cofactor">
    <cofactor evidence="2">
        <name>Zn(2+)</name>
        <dbReference type="ChEBI" id="CHEBI:29105"/>
    </cofactor>
</comment>
<dbReference type="Pfam" id="PF16123">
    <property type="entry name" value="HAGH_C"/>
    <property type="match status" value="1"/>
</dbReference>
<sequence>MIQNQLFKVISIPLFNDNYSYALFSAKQYAEKQTGVKSKIPCYLVDPADSQKILQFLDVFPDLQVSRILYTHKHWDHIGNPQQLLDQLKQNARLMEDYRVIASKLDGSHIPTLTHSVFDNPNDKETKNETSIEGEFQIDFLYVPCHTTGHVLYHFKPHNKTISTEESVNFERQEVTGYNLYSVDECLFTGDTLFIGGCGRFFEGNAAQMLSNMDKISSIQNKNIKIFCGHEYTKSNLEWSSQVEQNNEVLKQWYQEVLQMTSSGIQTIPSTLQKELQTNVFMRCRTQNLQEIFQRDPTQIMETLRAMKNSNIIDIPQNMNL</sequence>
<proteinExistence type="inferred from homology"/>
<dbReference type="PANTHER" id="PTHR11935:SF94">
    <property type="entry name" value="TENZING NORGAY, ISOFORM C"/>
    <property type="match status" value="1"/>
</dbReference>
<dbReference type="InParanoid" id="Q23CX3"/>
<dbReference type="PANTHER" id="PTHR11935">
    <property type="entry name" value="BETA LACTAMASE DOMAIN"/>
    <property type="match status" value="1"/>
</dbReference>
<comment type="similarity">
    <text evidence="4">Belongs to the metallo-beta-lactamase superfamily. Glyoxalase II family.</text>
</comment>
<comment type="catalytic activity">
    <reaction evidence="1">
        <text>an S-(2-hydroxyacyl)glutathione + H2O = a 2-hydroxy carboxylate + glutathione + H(+)</text>
        <dbReference type="Rhea" id="RHEA:21864"/>
        <dbReference type="ChEBI" id="CHEBI:15377"/>
        <dbReference type="ChEBI" id="CHEBI:15378"/>
        <dbReference type="ChEBI" id="CHEBI:57925"/>
        <dbReference type="ChEBI" id="CHEBI:58896"/>
        <dbReference type="ChEBI" id="CHEBI:71261"/>
        <dbReference type="EC" id="3.1.2.6"/>
    </reaction>
</comment>
<dbReference type="OrthoDB" id="515692at2759"/>
<dbReference type="InterPro" id="IPR032282">
    <property type="entry name" value="HAGH_C"/>
</dbReference>
<evidence type="ECO:0000313" key="12">
    <source>
        <dbReference type="Proteomes" id="UP000009168"/>
    </source>
</evidence>
<organism evidence="11 12">
    <name type="scientific">Tetrahymena thermophila (strain SB210)</name>
    <dbReference type="NCBI Taxonomy" id="312017"/>
    <lineage>
        <taxon>Eukaryota</taxon>
        <taxon>Sar</taxon>
        <taxon>Alveolata</taxon>
        <taxon>Ciliophora</taxon>
        <taxon>Intramacronucleata</taxon>
        <taxon>Oligohymenophorea</taxon>
        <taxon>Hymenostomatida</taxon>
        <taxon>Tetrahymenina</taxon>
        <taxon>Tetrahymenidae</taxon>
        <taxon>Tetrahymena</taxon>
    </lineage>
</organism>
<evidence type="ECO:0000256" key="1">
    <source>
        <dbReference type="ARBA" id="ARBA00001623"/>
    </source>
</evidence>
<dbReference type="InterPro" id="IPR001279">
    <property type="entry name" value="Metallo-B-lactamas"/>
</dbReference>
<name>Q23CX3_TETTS</name>
<dbReference type="Gene3D" id="3.60.15.10">
    <property type="entry name" value="Ribonuclease Z/Hydroxyacylglutathione hydrolase-like"/>
    <property type="match status" value="1"/>
</dbReference>
<dbReference type="InterPro" id="IPR036866">
    <property type="entry name" value="RibonucZ/Hydroxyglut_hydro"/>
</dbReference>
<accession>Q23CX3</accession>
<dbReference type="EC" id="3.1.2.6" evidence="5"/>
<dbReference type="RefSeq" id="XP_001014913.1">
    <property type="nucleotide sequence ID" value="XM_001014913.1"/>
</dbReference>
<evidence type="ECO:0000256" key="2">
    <source>
        <dbReference type="ARBA" id="ARBA00001947"/>
    </source>
</evidence>
<dbReference type="KEGG" id="tet:TTHERM_00052170"/>
<dbReference type="AlphaFoldDB" id="Q23CX3"/>
<comment type="pathway">
    <text evidence="3">Secondary metabolite metabolism; methylglyoxal degradation; (R)-lactate from methylglyoxal: step 2/2.</text>
</comment>
<protein>
    <recommendedName>
        <fullName evidence="5">hydroxyacylglutathione hydrolase</fullName>
        <ecNumber evidence="5">3.1.2.6</ecNumber>
    </recommendedName>
    <alternativeName>
        <fullName evidence="9">Glyoxalase II</fullName>
    </alternativeName>
</protein>
<dbReference type="Pfam" id="PF00753">
    <property type="entry name" value="Lactamase_B"/>
    <property type="match status" value="1"/>
</dbReference>
<evidence type="ECO:0000256" key="8">
    <source>
        <dbReference type="ARBA" id="ARBA00022833"/>
    </source>
</evidence>
<dbReference type="CDD" id="cd07723">
    <property type="entry name" value="hydroxyacylglutathione_hydrolase_MBL-fold"/>
    <property type="match status" value="1"/>
</dbReference>
<evidence type="ECO:0000256" key="4">
    <source>
        <dbReference type="ARBA" id="ARBA00006759"/>
    </source>
</evidence>
<gene>
    <name evidence="11" type="ORF">TTHERM_00052170</name>
</gene>
<dbReference type="EMBL" id="GG662712">
    <property type="protein sequence ID" value="EAR94499.1"/>
    <property type="molecule type" value="Genomic_DNA"/>
</dbReference>
<keyword evidence="6" id="KW-0479">Metal-binding</keyword>
<dbReference type="SUPFAM" id="SSF56281">
    <property type="entry name" value="Metallo-hydrolase/oxidoreductase"/>
    <property type="match status" value="1"/>
</dbReference>
<evidence type="ECO:0000259" key="10">
    <source>
        <dbReference type="SMART" id="SM00849"/>
    </source>
</evidence>
<dbReference type="InterPro" id="IPR035680">
    <property type="entry name" value="Clx_II_MBL"/>
</dbReference>
<evidence type="ECO:0000256" key="3">
    <source>
        <dbReference type="ARBA" id="ARBA00004963"/>
    </source>
</evidence>
<evidence type="ECO:0000313" key="11">
    <source>
        <dbReference type="EMBL" id="EAR94499.1"/>
    </source>
</evidence>
<dbReference type="STRING" id="312017.Q23CX3"/>
<keyword evidence="7" id="KW-0378">Hydrolase</keyword>
<dbReference type="eggNOG" id="KOG0813">
    <property type="taxonomic scope" value="Eukaryota"/>
</dbReference>
<dbReference type="FunCoup" id="Q23CX3">
    <property type="interactions" value="122"/>
</dbReference>
<dbReference type="GO" id="GO:0004416">
    <property type="term" value="F:hydroxyacylglutathione hydrolase activity"/>
    <property type="evidence" value="ECO:0007669"/>
    <property type="project" value="UniProtKB-EC"/>
</dbReference>
<evidence type="ECO:0000256" key="7">
    <source>
        <dbReference type="ARBA" id="ARBA00022801"/>
    </source>
</evidence>
<dbReference type="HOGENOM" id="CLU_030571_4_0_1"/>
<evidence type="ECO:0000256" key="6">
    <source>
        <dbReference type="ARBA" id="ARBA00022723"/>
    </source>
</evidence>
<feature type="domain" description="Metallo-beta-lactamase" evidence="10">
    <location>
        <begin position="39"/>
        <end position="230"/>
    </location>
</feature>
<reference evidence="12" key="1">
    <citation type="journal article" date="2006" name="PLoS Biol.">
        <title>Macronuclear genome sequence of the ciliate Tetrahymena thermophila, a model eukaryote.</title>
        <authorList>
            <person name="Eisen J.A."/>
            <person name="Coyne R.S."/>
            <person name="Wu M."/>
            <person name="Wu D."/>
            <person name="Thiagarajan M."/>
            <person name="Wortman J.R."/>
            <person name="Badger J.H."/>
            <person name="Ren Q."/>
            <person name="Amedeo P."/>
            <person name="Jones K.M."/>
            <person name="Tallon L.J."/>
            <person name="Delcher A.L."/>
            <person name="Salzberg S.L."/>
            <person name="Silva J.C."/>
            <person name="Haas B.J."/>
            <person name="Majoros W.H."/>
            <person name="Farzad M."/>
            <person name="Carlton J.M."/>
            <person name="Smith R.K. Jr."/>
            <person name="Garg J."/>
            <person name="Pearlman R.E."/>
            <person name="Karrer K.M."/>
            <person name="Sun L."/>
            <person name="Manning G."/>
            <person name="Elde N.C."/>
            <person name="Turkewitz A.P."/>
            <person name="Asai D.J."/>
            <person name="Wilkes D.E."/>
            <person name="Wang Y."/>
            <person name="Cai H."/>
            <person name="Collins K."/>
            <person name="Stewart B.A."/>
            <person name="Lee S.R."/>
            <person name="Wilamowska K."/>
            <person name="Weinberg Z."/>
            <person name="Ruzzo W.L."/>
            <person name="Wloga D."/>
            <person name="Gaertig J."/>
            <person name="Frankel J."/>
            <person name="Tsao C.-C."/>
            <person name="Gorovsky M.A."/>
            <person name="Keeling P.J."/>
            <person name="Waller R.F."/>
            <person name="Patron N.J."/>
            <person name="Cherry J.M."/>
            <person name="Stover N.A."/>
            <person name="Krieger C.J."/>
            <person name="del Toro C."/>
            <person name="Ryder H.F."/>
            <person name="Williamson S.C."/>
            <person name="Barbeau R.A."/>
            <person name="Hamilton E.P."/>
            <person name="Orias E."/>
        </authorList>
    </citation>
    <scope>NUCLEOTIDE SEQUENCE [LARGE SCALE GENOMIC DNA]</scope>
    <source>
        <strain evidence="12">SB210</strain>
    </source>
</reference>
<dbReference type="GO" id="GO:0046872">
    <property type="term" value="F:metal ion binding"/>
    <property type="evidence" value="ECO:0007669"/>
    <property type="project" value="UniProtKB-KW"/>
</dbReference>
<evidence type="ECO:0000256" key="9">
    <source>
        <dbReference type="ARBA" id="ARBA00031044"/>
    </source>
</evidence>
<dbReference type="Proteomes" id="UP000009168">
    <property type="component" value="Unassembled WGS sequence"/>
</dbReference>
<keyword evidence="8" id="KW-0862">Zinc</keyword>
<dbReference type="GeneID" id="7827106"/>
<dbReference type="OMA" id="CVWPGMR"/>
<dbReference type="SMART" id="SM00849">
    <property type="entry name" value="Lactamase_B"/>
    <property type="match status" value="1"/>
</dbReference>